<evidence type="ECO:0000313" key="3">
    <source>
        <dbReference type="Proteomes" id="UP000030104"/>
    </source>
</evidence>
<dbReference type="EMBL" id="JQGA01001153">
    <property type="protein sequence ID" value="KGO69354.1"/>
    <property type="molecule type" value="Genomic_DNA"/>
</dbReference>
<evidence type="ECO:0000313" key="2">
    <source>
        <dbReference type="EMBL" id="KGO69354.1"/>
    </source>
</evidence>
<keyword evidence="3" id="KW-1185">Reference proteome</keyword>
<accession>A0A0A2KNK1</accession>
<dbReference type="OMA" id="DARAGWK"/>
<dbReference type="Proteomes" id="UP000030104">
    <property type="component" value="Unassembled WGS sequence"/>
</dbReference>
<sequence length="360" mass="39654">MLRKTGQGKRREKQTASAVPPSLKASFPSISDDARNSSGRIMKRRLMIDGLPVTLAHNVAIPSVYLSEAELSDGNHEPFKIILSPFAAPRCTDPVLPSNRTARETTSPHLDHLLNSESYFISAAVPNLYLSPINLLRLEFYHQVSAGVGGVTCWFALKVLQEHHIGGLPNIQREDCLWQITCHSLTPCLPTSSCKYSSADPSVQISAPESNAPPEPRPVPTAPTRGPRGNQPRFICRVASPESRSRTNSIASDHLSSNNPTTPDSYFAPNQNSKLVSLFFEKPSFPHRKRRLDPTNAHLKSPLSQLRIFTAVFTTNPLHSSSLRRNQKTPKHCTWSSVVQGHELEFSAISIFAISKGDAV</sequence>
<feature type="region of interest" description="Disordered" evidence="1">
    <location>
        <begin position="200"/>
        <end position="266"/>
    </location>
</feature>
<name>A0A0A2KNK1_PENIT</name>
<reference evidence="2 3" key="1">
    <citation type="journal article" date="2015" name="Mol. Plant Microbe Interact.">
        <title>Genome, transcriptome, and functional analyses of Penicillium expansum provide new insights into secondary metabolism and pathogenicity.</title>
        <authorList>
            <person name="Ballester A.R."/>
            <person name="Marcet-Houben M."/>
            <person name="Levin E."/>
            <person name="Sela N."/>
            <person name="Selma-Lazaro C."/>
            <person name="Carmona L."/>
            <person name="Wisniewski M."/>
            <person name="Droby S."/>
            <person name="Gonzalez-Candelas L."/>
            <person name="Gabaldon T."/>
        </authorList>
    </citation>
    <scope>NUCLEOTIDE SEQUENCE [LARGE SCALE GENOMIC DNA]</scope>
    <source>
        <strain evidence="2 3">PHI-1</strain>
    </source>
</reference>
<evidence type="ECO:0000256" key="1">
    <source>
        <dbReference type="SAM" id="MobiDB-lite"/>
    </source>
</evidence>
<feature type="compositionally biased region" description="Polar residues" evidence="1">
    <location>
        <begin position="246"/>
        <end position="266"/>
    </location>
</feature>
<organism evidence="2 3">
    <name type="scientific">Penicillium italicum</name>
    <name type="common">Blue mold</name>
    <dbReference type="NCBI Taxonomy" id="40296"/>
    <lineage>
        <taxon>Eukaryota</taxon>
        <taxon>Fungi</taxon>
        <taxon>Dikarya</taxon>
        <taxon>Ascomycota</taxon>
        <taxon>Pezizomycotina</taxon>
        <taxon>Eurotiomycetes</taxon>
        <taxon>Eurotiomycetidae</taxon>
        <taxon>Eurotiales</taxon>
        <taxon>Aspergillaceae</taxon>
        <taxon>Penicillium</taxon>
    </lineage>
</organism>
<comment type="caution">
    <text evidence="2">The sequence shown here is derived from an EMBL/GenBank/DDBJ whole genome shotgun (WGS) entry which is preliminary data.</text>
</comment>
<feature type="region of interest" description="Disordered" evidence="1">
    <location>
        <begin position="1"/>
        <end position="36"/>
    </location>
</feature>
<feature type="compositionally biased region" description="Pro residues" evidence="1">
    <location>
        <begin position="211"/>
        <end position="221"/>
    </location>
</feature>
<feature type="compositionally biased region" description="Polar residues" evidence="1">
    <location>
        <begin position="200"/>
        <end position="209"/>
    </location>
</feature>
<dbReference type="AlphaFoldDB" id="A0A0A2KNK1"/>
<protein>
    <submittedName>
        <fullName evidence="2">Uncharacterized protein</fullName>
    </submittedName>
</protein>
<gene>
    <name evidence="2" type="ORF">PITC_095360</name>
</gene>
<dbReference type="HOGENOM" id="CLU_769662_0_0_1"/>
<dbReference type="OrthoDB" id="4062651at2759"/>
<feature type="compositionally biased region" description="Basic residues" evidence="1">
    <location>
        <begin position="1"/>
        <end position="12"/>
    </location>
</feature>
<proteinExistence type="predicted"/>